<evidence type="ECO:0000256" key="2">
    <source>
        <dbReference type="ARBA" id="ARBA00009199"/>
    </source>
</evidence>
<protein>
    <recommendedName>
        <fullName evidence="3">amidase</fullName>
        <ecNumber evidence="3">3.5.1.4</ecNumber>
    </recommendedName>
</protein>
<keyword evidence="4" id="KW-0378">Hydrolase</keyword>
<feature type="active site" description="Charge relay system" evidence="5">
    <location>
        <position position="114"/>
    </location>
</feature>
<feature type="binding site" evidence="6">
    <location>
        <position position="189"/>
    </location>
    <ligand>
        <name>substrate</name>
    </ligand>
</feature>
<evidence type="ECO:0000256" key="5">
    <source>
        <dbReference type="PIRSR" id="PIRSR001221-1"/>
    </source>
</evidence>
<comment type="caution">
    <text evidence="8">The sequence shown here is derived from an EMBL/GenBank/DDBJ whole genome shotgun (WGS) entry which is preliminary data.</text>
</comment>
<feature type="active site" description="Charge relay system" evidence="5">
    <location>
        <position position="189"/>
    </location>
</feature>
<dbReference type="EMBL" id="NHTK01006126">
    <property type="protein sequence ID" value="PPQ63300.1"/>
    <property type="molecule type" value="Genomic_DNA"/>
</dbReference>
<dbReference type="PANTHER" id="PTHR46072">
    <property type="entry name" value="AMIDASE-RELATED-RELATED"/>
    <property type="match status" value="1"/>
</dbReference>
<dbReference type="SUPFAM" id="SSF75304">
    <property type="entry name" value="Amidase signature (AS) enzymes"/>
    <property type="match status" value="1"/>
</dbReference>
<dbReference type="InterPro" id="IPR020556">
    <property type="entry name" value="Amidase_CS"/>
</dbReference>
<dbReference type="Pfam" id="PF01425">
    <property type="entry name" value="Amidase"/>
    <property type="match status" value="1"/>
</dbReference>
<evidence type="ECO:0000256" key="6">
    <source>
        <dbReference type="PIRSR" id="PIRSR001221-2"/>
    </source>
</evidence>
<feature type="binding site" evidence="6">
    <location>
        <begin position="210"/>
        <end position="213"/>
    </location>
    <ligand>
        <name>substrate</name>
    </ligand>
</feature>
<accession>A0A409VDR0</accession>
<feature type="active site" description="Acyl-ester intermediate" evidence="5">
    <location>
        <position position="213"/>
    </location>
</feature>
<evidence type="ECO:0000313" key="8">
    <source>
        <dbReference type="EMBL" id="PPQ63300.1"/>
    </source>
</evidence>
<sequence length="572" mass="62278">MWPFSGSNTAVVAQKRAERTRLLSEVPKDASDSQQSFLRATASQIVERIATGEWTASQVLEAYIARAAFAQEKTNCLTEVMLEPARQRARELDQEFAATKQLHGPLHGVPISIKDQFHITGYDTTVGFSQWANNPATSNADLIKQLLDAGAVLYVKTNIPQTMFAFECSNPLWGRTTNPYNSDYTSGGSSGGEGALLAMDGAAAGIGTDIGGSLRIPAAYCGIYSLKPASGRVSFFGAKGPVAGFEGVVTVAGPMARSVKDVELVARATFGLPSTANAIPPIPYRDVSLAPKLRFGYYTSDNYIKASPACKRAVVETVEALRKAGHDCVEFELPEANVAMNLFVGLTSCDGYKTMLSHLGPDPKENALFLSTLGPKIPAALRAFAVWAIETFIGDKIFSDTMRYSRKKGVSEYWNLVAQKHEYTRKFYEKVWDKYNFDGIIAPVQALPQLPHGGCANFSVMANATILYNMLDLPVGCLPVTRVDPTKDKLTEEWIKEPGHGSPMLESGIYHSKKPLYDPQATKGMPINIQIVGKKWEEEKVVAMMGVVDEALGAKRGFGPGAWDEYMKNKAL</sequence>
<proteinExistence type="inferred from homology"/>
<evidence type="ECO:0000259" key="7">
    <source>
        <dbReference type="Pfam" id="PF01425"/>
    </source>
</evidence>
<name>A0A409VDR0_9AGAR</name>
<comment type="catalytic activity">
    <reaction evidence="1">
        <text>a monocarboxylic acid amide + H2O = a monocarboxylate + NH4(+)</text>
        <dbReference type="Rhea" id="RHEA:12020"/>
        <dbReference type="ChEBI" id="CHEBI:15377"/>
        <dbReference type="ChEBI" id="CHEBI:28938"/>
        <dbReference type="ChEBI" id="CHEBI:35757"/>
        <dbReference type="ChEBI" id="CHEBI:83628"/>
        <dbReference type="EC" id="3.5.1.4"/>
    </reaction>
</comment>
<organism evidence="8 9">
    <name type="scientific">Panaeolus cyanescens</name>
    <dbReference type="NCBI Taxonomy" id="181874"/>
    <lineage>
        <taxon>Eukaryota</taxon>
        <taxon>Fungi</taxon>
        <taxon>Dikarya</taxon>
        <taxon>Basidiomycota</taxon>
        <taxon>Agaricomycotina</taxon>
        <taxon>Agaricomycetes</taxon>
        <taxon>Agaricomycetidae</taxon>
        <taxon>Agaricales</taxon>
        <taxon>Agaricineae</taxon>
        <taxon>Galeropsidaceae</taxon>
        <taxon>Panaeolus</taxon>
    </lineage>
</organism>
<evidence type="ECO:0000313" key="9">
    <source>
        <dbReference type="Proteomes" id="UP000284842"/>
    </source>
</evidence>
<keyword evidence="9" id="KW-1185">Reference proteome</keyword>
<dbReference type="PROSITE" id="PS00571">
    <property type="entry name" value="AMIDASES"/>
    <property type="match status" value="1"/>
</dbReference>
<dbReference type="AlphaFoldDB" id="A0A409VDR0"/>
<dbReference type="Gene3D" id="3.90.1300.10">
    <property type="entry name" value="Amidase signature (AS) domain"/>
    <property type="match status" value="1"/>
</dbReference>
<dbReference type="InterPro" id="IPR023631">
    <property type="entry name" value="Amidase_dom"/>
</dbReference>
<gene>
    <name evidence="8" type="ORF">CVT24_006745</name>
</gene>
<dbReference type="PANTHER" id="PTHR46072:SF11">
    <property type="entry name" value="AMIDASE-RELATED"/>
    <property type="match status" value="1"/>
</dbReference>
<dbReference type="PIRSF" id="PIRSF001221">
    <property type="entry name" value="Amidase_fungi"/>
    <property type="match status" value="1"/>
</dbReference>
<dbReference type="InParanoid" id="A0A409VDR0"/>
<feature type="binding site" evidence="6">
    <location>
        <position position="163"/>
    </location>
    <ligand>
        <name>substrate</name>
    </ligand>
</feature>
<dbReference type="GO" id="GO:0004040">
    <property type="term" value="F:amidase activity"/>
    <property type="evidence" value="ECO:0007669"/>
    <property type="project" value="UniProtKB-EC"/>
</dbReference>
<dbReference type="STRING" id="181874.A0A409VDR0"/>
<evidence type="ECO:0000256" key="1">
    <source>
        <dbReference type="ARBA" id="ARBA00001311"/>
    </source>
</evidence>
<evidence type="ECO:0000256" key="3">
    <source>
        <dbReference type="ARBA" id="ARBA00012922"/>
    </source>
</evidence>
<evidence type="ECO:0000256" key="4">
    <source>
        <dbReference type="ARBA" id="ARBA00022801"/>
    </source>
</evidence>
<reference evidence="8 9" key="1">
    <citation type="journal article" date="2018" name="Evol. Lett.">
        <title>Horizontal gene cluster transfer increased hallucinogenic mushroom diversity.</title>
        <authorList>
            <person name="Reynolds H.T."/>
            <person name="Vijayakumar V."/>
            <person name="Gluck-Thaler E."/>
            <person name="Korotkin H.B."/>
            <person name="Matheny P.B."/>
            <person name="Slot J.C."/>
        </authorList>
    </citation>
    <scope>NUCLEOTIDE SEQUENCE [LARGE SCALE GENOMIC DNA]</scope>
    <source>
        <strain evidence="8 9">2629</strain>
    </source>
</reference>
<dbReference type="EC" id="3.5.1.4" evidence="3"/>
<dbReference type="OrthoDB" id="6428749at2759"/>
<comment type="similarity">
    <text evidence="2">Belongs to the amidase family.</text>
</comment>
<dbReference type="FunFam" id="3.90.1300.10:FF:000003">
    <property type="entry name" value="Amidase signature enzyme"/>
    <property type="match status" value="1"/>
</dbReference>
<dbReference type="Proteomes" id="UP000284842">
    <property type="component" value="Unassembled WGS sequence"/>
</dbReference>
<feature type="domain" description="Amidase" evidence="7">
    <location>
        <begin position="59"/>
        <end position="541"/>
    </location>
</feature>
<dbReference type="InterPro" id="IPR036928">
    <property type="entry name" value="AS_sf"/>
</dbReference>